<dbReference type="InterPro" id="IPR004752">
    <property type="entry name" value="AmpG_permease/AT-1"/>
</dbReference>
<evidence type="ECO:0000256" key="1">
    <source>
        <dbReference type="ARBA" id="ARBA00004651"/>
    </source>
</evidence>
<sequence>MTSKKNLTKFSLLGCLYVSQYIPIAFFYQALPVFLRQQGVALNAIGLLPLISLPWMLKFLWSPLVDRYSFSEHQHYRPWIIGCQSLLALTLIAVAFLNIEQNPMAMIISLFIVCFLAATQDIATDALAINLLSIEERGVGNGVQGAGNYLGAIIGGGGMLILLNRWGWQNSLLIMAMFTLLATLPIWLHQEKTQTNLRQEKPNFKALIKFCRRRGITSWLFILLTYSLGIRMATFMFQPLLVDLGLSLEEIGLLTGIIGFSAAMVGAPIAGFLITPLGRKRSLIIFGILQSLAIALYLIPGMKIVNAPLLYLACIIVQMTFSMASTAKFTVMMDRSELDTAGTDYTLQASFSTFSTIFASGIAGVMAEALGYVSLFIISLVISLASVALTAKTFAPKLSTQ</sequence>
<feature type="transmembrane region" description="Helical" evidence="6">
    <location>
        <begin position="305"/>
        <end position="324"/>
    </location>
</feature>
<protein>
    <recommendedName>
        <fullName evidence="7">Major facilitator superfamily (MFS) profile domain-containing protein</fullName>
    </recommendedName>
</protein>
<evidence type="ECO:0000256" key="6">
    <source>
        <dbReference type="SAM" id="Phobius"/>
    </source>
</evidence>
<dbReference type="Proteomes" id="UP000320055">
    <property type="component" value="Unassembled WGS sequence"/>
</dbReference>
<evidence type="ECO:0000259" key="7">
    <source>
        <dbReference type="PROSITE" id="PS50850"/>
    </source>
</evidence>
<feature type="transmembrane region" description="Helical" evidence="6">
    <location>
        <begin position="40"/>
        <end position="57"/>
    </location>
</feature>
<organism evidence="8 9">
    <name type="scientific">Hyella patelloides LEGE 07179</name>
    <dbReference type="NCBI Taxonomy" id="945734"/>
    <lineage>
        <taxon>Bacteria</taxon>
        <taxon>Bacillati</taxon>
        <taxon>Cyanobacteriota</taxon>
        <taxon>Cyanophyceae</taxon>
        <taxon>Pleurocapsales</taxon>
        <taxon>Hyellaceae</taxon>
        <taxon>Hyella</taxon>
    </lineage>
</organism>
<keyword evidence="3 6" id="KW-0812">Transmembrane</keyword>
<feature type="transmembrane region" description="Helical" evidence="6">
    <location>
        <begin position="372"/>
        <end position="391"/>
    </location>
</feature>
<feature type="transmembrane region" description="Helical" evidence="6">
    <location>
        <begin position="78"/>
        <end position="99"/>
    </location>
</feature>
<dbReference type="GO" id="GO:0005886">
    <property type="term" value="C:plasma membrane"/>
    <property type="evidence" value="ECO:0007669"/>
    <property type="project" value="UniProtKB-SubCell"/>
</dbReference>
<reference evidence="8 9" key="1">
    <citation type="submission" date="2019-01" db="EMBL/GenBank/DDBJ databases">
        <authorList>
            <person name="Brito A."/>
        </authorList>
    </citation>
    <scope>NUCLEOTIDE SEQUENCE [LARGE SCALE GENOMIC DNA]</scope>
    <source>
        <strain evidence="8">1</strain>
    </source>
</reference>
<comment type="subcellular location">
    <subcellularLocation>
        <location evidence="1">Cell membrane</location>
        <topology evidence="1">Multi-pass membrane protein</topology>
    </subcellularLocation>
</comment>
<evidence type="ECO:0000256" key="4">
    <source>
        <dbReference type="ARBA" id="ARBA00022989"/>
    </source>
</evidence>
<keyword evidence="5 6" id="KW-0472">Membrane</keyword>
<dbReference type="Gene3D" id="1.20.1250.20">
    <property type="entry name" value="MFS general substrate transporter like domains"/>
    <property type="match status" value="2"/>
</dbReference>
<dbReference type="EMBL" id="CAACVJ010000681">
    <property type="protein sequence ID" value="VEP18295.1"/>
    <property type="molecule type" value="Genomic_DNA"/>
</dbReference>
<dbReference type="InterPro" id="IPR011701">
    <property type="entry name" value="MFS"/>
</dbReference>
<dbReference type="GO" id="GO:0022857">
    <property type="term" value="F:transmembrane transporter activity"/>
    <property type="evidence" value="ECO:0007669"/>
    <property type="project" value="InterPro"/>
</dbReference>
<dbReference type="CDD" id="cd17485">
    <property type="entry name" value="MFS_MFSD3"/>
    <property type="match status" value="1"/>
</dbReference>
<dbReference type="PANTHER" id="PTHR12778">
    <property type="entry name" value="SOLUTE CARRIER FAMILY 33 ACETYL-COA TRANSPORTER -RELATED"/>
    <property type="match status" value="1"/>
</dbReference>
<gene>
    <name evidence="8" type="ORF">H1P_740007</name>
</gene>
<dbReference type="PANTHER" id="PTHR12778:SF10">
    <property type="entry name" value="MAJOR FACILITATOR SUPERFAMILY DOMAIN-CONTAINING PROTEIN 3"/>
    <property type="match status" value="1"/>
</dbReference>
<keyword evidence="9" id="KW-1185">Reference proteome</keyword>
<feature type="transmembrane region" description="Helical" evidence="6">
    <location>
        <begin position="105"/>
        <end position="134"/>
    </location>
</feature>
<accession>A0A563W3Q9</accession>
<dbReference type="Pfam" id="PF07690">
    <property type="entry name" value="MFS_1"/>
    <property type="match status" value="1"/>
</dbReference>
<dbReference type="RefSeq" id="WP_144867537.1">
    <property type="nucleotide sequence ID" value="NZ_LR213832.1"/>
</dbReference>
<dbReference type="InterPro" id="IPR020846">
    <property type="entry name" value="MFS_dom"/>
</dbReference>
<proteinExistence type="predicted"/>
<evidence type="ECO:0000313" key="8">
    <source>
        <dbReference type="EMBL" id="VEP18295.1"/>
    </source>
</evidence>
<dbReference type="OrthoDB" id="9787815at2"/>
<evidence type="ECO:0000256" key="5">
    <source>
        <dbReference type="ARBA" id="ARBA00023136"/>
    </source>
</evidence>
<feature type="transmembrane region" description="Helical" evidence="6">
    <location>
        <begin position="253"/>
        <end position="275"/>
    </location>
</feature>
<evidence type="ECO:0000313" key="9">
    <source>
        <dbReference type="Proteomes" id="UP000320055"/>
    </source>
</evidence>
<dbReference type="InterPro" id="IPR036259">
    <property type="entry name" value="MFS_trans_sf"/>
</dbReference>
<evidence type="ECO:0000256" key="2">
    <source>
        <dbReference type="ARBA" id="ARBA00022448"/>
    </source>
</evidence>
<dbReference type="PROSITE" id="PS50850">
    <property type="entry name" value="MFS"/>
    <property type="match status" value="1"/>
</dbReference>
<feature type="domain" description="Major facilitator superfamily (MFS) profile" evidence="7">
    <location>
        <begin position="1"/>
        <end position="194"/>
    </location>
</feature>
<dbReference type="SUPFAM" id="SSF103473">
    <property type="entry name" value="MFS general substrate transporter"/>
    <property type="match status" value="1"/>
</dbReference>
<keyword evidence="4 6" id="KW-1133">Transmembrane helix</keyword>
<feature type="transmembrane region" description="Helical" evidence="6">
    <location>
        <begin position="219"/>
        <end position="241"/>
    </location>
</feature>
<feature type="transmembrane region" description="Helical" evidence="6">
    <location>
        <begin position="282"/>
        <end position="299"/>
    </location>
</feature>
<keyword evidence="2" id="KW-0813">Transport</keyword>
<feature type="transmembrane region" description="Helical" evidence="6">
    <location>
        <begin position="172"/>
        <end position="188"/>
    </location>
</feature>
<dbReference type="AlphaFoldDB" id="A0A563W3Q9"/>
<name>A0A563W3Q9_9CYAN</name>
<evidence type="ECO:0000256" key="3">
    <source>
        <dbReference type="ARBA" id="ARBA00022692"/>
    </source>
</evidence>
<feature type="transmembrane region" description="Helical" evidence="6">
    <location>
        <begin position="12"/>
        <end position="34"/>
    </location>
</feature>